<keyword evidence="3" id="KW-1185">Reference proteome</keyword>
<comment type="caution">
    <text evidence="2">The sequence shown here is derived from an EMBL/GenBank/DDBJ whole genome shotgun (WGS) entry which is preliminary data.</text>
</comment>
<organism evidence="2 3">
    <name type="scientific">Actinospica durhamensis</name>
    <dbReference type="NCBI Taxonomy" id="1508375"/>
    <lineage>
        <taxon>Bacteria</taxon>
        <taxon>Bacillati</taxon>
        <taxon>Actinomycetota</taxon>
        <taxon>Actinomycetes</taxon>
        <taxon>Catenulisporales</taxon>
        <taxon>Actinospicaceae</taxon>
        <taxon>Actinospica</taxon>
    </lineage>
</organism>
<accession>A0A941EQR0</accession>
<reference evidence="2" key="1">
    <citation type="submission" date="2021-04" db="EMBL/GenBank/DDBJ databases">
        <title>Genome based classification of Actinospica acidithermotolerans sp. nov., an actinobacterium isolated from an Indonesian hot spring.</title>
        <authorList>
            <person name="Kusuma A.B."/>
            <person name="Putra K.E."/>
            <person name="Nafisah S."/>
            <person name="Loh J."/>
            <person name="Nouioui I."/>
            <person name="Goodfellow M."/>
        </authorList>
    </citation>
    <scope>NUCLEOTIDE SEQUENCE</scope>
    <source>
        <strain evidence="2">CSCA 57</strain>
    </source>
</reference>
<evidence type="ECO:0000313" key="3">
    <source>
        <dbReference type="Proteomes" id="UP000675781"/>
    </source>
</evidence>
<feature type="region of interest" description="Disordered" evidence="1">
    <location>
        <begin position="100"/>
        <end position="144"/>
    </location>
</feature>
<dbReference type="Proteomes" id="UP000675781">
    <property type="component" value="Unassembled WGS sequence"/>
</dbReference>
<protein>
    <submittedName>
        <fullName evidence="2">Uncharacterized protein</fullName>
    </submittedName>
</protein>
<evidence type="ECO:0000256" key="1">
    <source>
        <dbReference type="SAM" id="MobiDB-lite"/>
    </source>
</evidence>
<gene>
    <name evidence="2" type="ORF">KDL01_19240</name>
</gene>
<dbReference type="AlphaFoldDB" id="A0A941EQR0"/>
<evidence type="ECO:0000313" key="2">
    <source>
        <dbReference type="EMBL" id="MBR7835418.1"/>
    </source>
</evidence>
<dbReference type="RefSeq" id="WP_212529912.1">
    <property type="nucleotide sequence ID" value="NZ_JAGSOG010000094.1"/>
</dbReference>
<name>A0A941EQR0_9ACTN</name>
<sequence length="144" mass="15521">MDEWWSIEIFGNGLEISTWVRTRGRDVIRTALEYGASDWQWHAGSWGVVVEFCFGESTRVGGGWTAFMDSPLVKAALDAVPDPINGLIYYPGRGGTALASVPRRPRPAPAAAAAALPVPEPEQPRRPQRAGGPVLAPARVGSLR</sequence>
<proteinExistence type="predicted"/>
<dbReference type="EMBL" id="JAGSOG010000094">
    <property type="protein sequence ID" value="MBR7835418.1"/>
    <property type="molecule type" value="Genomic_DNA"/>
</dbReference>